<comment type="function">
    <text evidence="4">Involved in the assembly process of the P-ring formation. It may associate with FlgF on the rod constituting a structure essential for the P-ring assembly or may act as a modulator protein for the P-ring assembly.</text>
</comment>
<dbReference type="SMART" id="SM00858">
    <property type="entry name" value="SAF"/>
    <property type="match status" value="1"/>
</dbReference>
<evidence type="ECO:0000256" key="1">
    <source>
        <dbReference type="ARBA" id="ARBA00004418"/>
    </source>
</evidence>
<gene>
    <name evidence="6" type="ORF">SAMN04488567_0148</name>
</gene>
<keyword evidence="6" id="KW-0282">Flagellum</keyword>
<reference evidence="7" key="1">
    <citation type="submission" date="2016-10" db="EMBL/GenBank/DDBJ databases">
        <authorList>
            <person name="Varghese N."/>
            <person name="Submissions S."/>
        </authorList>
    </citation>
    <scope>NUCLEOTIDE SEQUENCE [LARGE SCALE GENOMIC DNA]</scope>
    <source>
        <strain evidence="7">DSM 21424</strain>
    </source>
</reference>
<feature type="signal peptide" evidence="4">
    <location>
        <begin position="1"/>
        <end position="23"/>
    </location>
</feature>
<dbReference type="GO" id="GO:0044780">
    <property type="term" value="P:bacterial-type flagellum assembly"/>
    <property type="evidence" value="ECO:0007669"/>
    <property type="project" value="InterPro"/>
</dbReference>
<comment type="subcellular location">
    <subcellularLocation>
        <location evidence="1 4">Periplasm</location>
    </subcellularLocation>
</comment>
<dbReference type="InterPro" id="IPR013974">
    <property type="entry name" value="SAF"/>
</dbReference>
<keyword evidence="3 4" id="KW-0574">Periplasm</keyword>
<dbReference type="STRING" id="521013.SAMN04488567_0148"/>
<dbReference type="PANTHER" id="PTHR36307:SF1">
    <property type="entry name" value="FLAGELLA BASAL BODY P-RING FORMATION PROTEIN FLGA"/>
    <property type="match status" value="1"/>
</dbReference>
<evidence type="ECO:0000256" key="4">
    <source>
        <dbReference type="RuleBase" id="RU362063"/>
    </source>
</evidence>
<dbReference type="Proteomes" id="UP000198922">
    <property type="component" value="Unassembled WGS sequence"/>
</dbReference>
<evidence type="ECO:0000259" key="5">
    <source>
        <dbReference type="SMART" id="SM00858"/>
    </source>
</evidence>
<dbReference type="InterPro" id="IPR017585">
    <property type="entry name" value="SAF_FlgA"/>
</dbReference>
<keyword evidence="2 4" id="KW-0732">Signal</keyword>
<feature type="chain" id="PRO_5011327501" description="Flagella basal body P-ring formation protein FlgA" evidence="4">
    <location>
        <begin position="24"/>
        <end position="222"/>
    </location>
</feature>
<dbReference type="RefSeq" id="WP_090114858.1">
    <property type="nucleotide sequence ID" value="NZ_FNAT01000011.1"/>
</dbReference>
<keyword evidence="4" id="KW-1005">Bacterial flagellum biogenesis</keyword>
<dbReference type="EMBL" id="FNAT01000011">
    <property type="protein sequence ID" value="SDF34283.1"/>
    <property type="molecule type" value="Genomic_DNA"/>
</dbReference>
<dbReference type="NCBIfam" id="TIGR03170">
    <property type="entry name" value="flgA_cterm"/>
    <property type="match status" value="1"/>
</dbReference>
<organism evidence="6 7">
    <name type="scientific">Limimaricola pyoseonensis</name>
    <dbReference type="NCBI Taxonomy" id="521013"/>
    <lineage>
        <taxon>Bacteria</taxon>
        <taxon>Pseudomonadati</taxon>
        <taxon>Pseudomonadota</taxon>
        <taxon>Alphaproteobacteria</taxon>
        <taxon>Rhodobacterales</taxon>
        <taxon>Paracoccaceae</taxon>
        <taxon>Limimaricola</taxon>
    </lineage>
</organism>
<accession>A0A1G7KAM5</accession>
<proteinExistence type="inferred from homology"/>
<dbReference type="AlphaFoldDB" id="A0A1G7KAM5"/>
<name>A0A1G7KAM5_9RHOB</name>
<dbReference type="Gene3D" id="3.90.1210.10">
    <property type="entry name" value="Antifreeze-like/N-acetylneuraminic acid synthase C-terminal domain"/>
    <property type="match status" value="1"/>
</dbReference>
<protein>
    <recommendedName>
        <fullName evidence="4">Flagella basal body P-ring formation protein FlgA</fullName>
    </recommendedName>
</protein>
<dbReference type="PANTHER" id="PTHR36307">
    <property type="entry name" value="FLAGELLA BASAL BODY P-RING FORMATION PROTEIN FLGA"/>
    <property type="match status" value="1"/>
</dbReference>
<evidence type="ECO:0000256" key="3">
    <source>
        <dbReference type="ARBA" id="ARBA00022764"/>
    </source>
</evidence>
<comment type="similarity">
    <text evidence="4">Belongs to the FlgA family.</text>
</comment>
<sequence>MRRRFAALALALALGALSGPAAAESLAVLVEERARAELGPKLPQRAEFEIGFARGGPDEAELIAEFWIDPASGRFVANAVDAGGGLHRVSGLAAVTVPLPVPLRRLMPGEIVAAEDLVELRLPQARIGAYAVTEPENIVGMQVRRMLPEGRPVMVQSVMQPLVIDRGDQVTIRFSDGPLRLTAPGRALSDAHRGQELRIVNTASNTTLTGIAAAEGIVEVIR</sequence>
<evidence type="ECO:0000313" key="7">
    <source>
        <dbReference type="Proteomes" id="UP000198922"/>
    </source>
</evidence>
<evidence type="ECO:0000256" key="2">
    <source>
        <dbReference type="ARBA" id="ARBA00022729"/>
    </source>
</evidence>
<keyword evidence="6" id="KW-0969">Cilium</keyword>
<dbReference type="OrthoDB" id="7727421at2"/>
<dbReference type="InterPro" id="IPR039246">
    <property type="entry name" value="Flagellar_FlgA"/>
</dbReference>
<dbReference type="Pfam" id="PF13144">
    <property type="entry name" value="ChapFlgA"/>
    <property type="match status" value="1"/>
</dbReference>
<feature type="domain" description="SAF" evidence="5">
    <location>
        <begin position="97"/>
        <end position="159"/>
    </location>
</feature>
<evidence type="ECO:0000313" key="6">
    <source>
        <dbReference type="EMBL" id="SDF34283.1"/>
    </source>
</evidence>
<dbReference type="CDD" id="cd11614">
    <property type="entry name" value="SAF_CpaB_FlgA_like"/>
    <property type="match status" value="1"/>
</dbReference>
<keyword evidence="7" id="KW-1185">Reference proteome</keyword>
<dbReference type="GO" id="GO:0042597">
    <property type="term" value="C:periplasmic space"/>
    <property type="evidence" value="ECO:0007669"/>
    <property type="project" value="UniProtKB-SubCell"/>
</dbReference>
<dbReference type="Gene3D" id="2.30.30.760">
    <property type="match status" value="1"/>
</dbReference>
<keyword evidence="6" id="KW-0966">Cell projection</keyword>